<reference evidence="1" key="1">
    <citation type="submission" date="2021-11" db="EMBL/GenBank/DDBJ databases">
        <title>Fusarium solani-melongenae Genome sequencing and assembly.</title>
        <authorList>
            <person name="Xie S."/>
            <person name="Huang L."/>
            <person name="Zhang X."/>
        </authorList>
    </citation>
    <scope>NUCLEOTIDE SEQUENCE</scope>
    <source>
        <strain evidence="1">CRI 24-3</strain>
    </source>
</reference>
<accession>A0ACD3Z4X6</accession>
<sequence length="566" mass="64103">MASSITESDPSQHYAPWTILTPYENNTNDMRTLLAPPWVDSPTGRGTLDILQSCILTLFACIYTALHLDVPTQTAWHRVLLHKLEWVTITLFAPEIALYMAADQLQQAWSLKSKLLASGTNPTIDLRYAFFIVMGGVRVDVHEFISTKDLDDQYQHLFPPSEDNSCRRNVRLNAMGAVFLAKEGHVIPIPMEKIDDKSKADTIQKVLVLTQVLWFITQCIARIIYQLPLSLLEVHTMVHVVCTVVLYACWLKKPLDVKVPEIIVPDKFGGAICLLLQRQFYSKSCKELALFDPQAPLQTHNLNGDELTMHSIDPQSDMRMEPGDMLPSGLAYCGSKTFPFSEPFRHRWQAILEAFEFGSPDNLAKTAQRLDNRGNIEQQPQSPAQDIPQALYLARLELFKAFDTNAFRNMPFSEGKQNFDIPRHELKLHLDNFTKDTNPSGINFAVLSMLAAALSASYGGVHLCAWDWAFPTRAESTLWKISCIYVASSLFMMLALLALFIIIHLRFKSEPLRKRLESAFSRILWPVLIAYAASRAFIVVEAFLSLRQVPVGVYVTPAWVQMFPHF</sequence>
<organism evidence="1 2">
    <name type="scientific">Fusarium solani subsp. cucurbitae</name>
    <name type="common">Neocosmosporum cucurbitae</name>
    <dbReference type="NCBI Taxonomy" id="2747967"/>
    <lineage>
        <taxon>Eukaryota</taxon>
        <taxon>Fungi</taxon>
        <taxon>Dikarya</taxon>
        <taxon>Ascomycota</taxon>
        <taxon>Pezizomycotina</taxon>
        <taxon>Sordariomycetes</taxon>
        <taxon>Hypocreomycetidae</taxon>
        <taxon>Hypocreales</taxon>
        <taxon>Nectriaceae</taxon>
        <taxon>Fusarium</taxon>
        <taxon>Fusarium solani species complex</taxon>
    </lineage>
</organism>
<gene>
    <name evidence="1" type="ORF">LCI18_007228</name>
</gene>
<evidence type="ECO:0000313" key="1">
    <source>
        <dbReference type="EMBL" id="UPK96293.1"/>
    </source>
</evidence>
<dbReference type="Proteomes" id="UP000830768">
    <property type="component" value="Chromosome 6"/>
</dbReference>
<name>A0ACD3Z4X6_FUSSC</name>
<proteinExistence type="predicted"/>
<protein>
    <submittedName>
        <fullName evidence="1">Uncharacterized protein</fullName>
    </submittedName>
</protein>
<dbReference type="EMBL" id="CP090035">
    <property type="protein sequence ID" value="UPK96293.1"/>
    <property type="molecule type" value="Genomic_DNA"/>
</dbReference>
<evidence type="ECO:0000313" key="2">
    <source>
        <dbReference type="Proteomes" id="UP000830768"/>
    </source>
</evidence>
<keyword evidence="2" id="KW-1185">Reference proteome</keyword>